<evidence type="ECO:0000313" key="1">
    <source>
        <dbReference type="EMBL" id="RRT41789.1"/>
    </source>
</evidence>
<organism evidence="1 2">
    <name type="scientific">Ensete ventricosum</name>
    <name type="common">Abyssinian banana</name>
    <name type="synonym">Musa ensete</name>
    <dbReference type="NCBI Taxonomy" id="4639"/>
    <lineage>
        <taxon>Eukaryota</taxon>
        <taxon>Viridiplantae</taxon>
        <taxon>Streptophyta</taxon>
        <taxon>Embryophyta</taxon>
        <taxon>Tracheophyta</taxon>
        <taxon>Spermatophyta</taxon>
        <taxon>Magnoliopsida</taxon>
        <taxon>Liliopsida</taxon>
        <taxon>Zingiberales</taxon>
        <taxon>Musaceae</taxon>
        <taxon>Ensete</taxon>
    </lineage>
</organism>
<name>A0A426XQM6_ENSVE</name>
<sequence length="96" mass="10882">MVYPSAWVAQSSEHQCTSDLLVGPGRVNRRKYPDYWLKLRPNFRQFGNLWHSCGKSSGLLPVISRRAPSELPDPFGESPSELLARSHYIVQTQPDA</sequence>
<reference evidence="1 2" key="1">
    <citation type="journal article" date="2014" name="Agronomy (Basel)">
        <title>A Draft Genome Sequence for Ensete ventricosum, the Drought-Tolerant Tree Against Hunger.</title>
        <authorList>
            <person name="Harrison J."/>
            <person name="Moore K.A."/>
            <person name="Paszkiewicz K."/>
            <person name="Jones T."/>
            <person name="Grant M."/>
            <person name="Ambacheew D."/>
            <person name="Muzemil S."/>
            <person name="Studholme D.J."/>
        </authorList>
    </citation>
    <scope>NUCLEOTIDE SEQUENCE [LARGE SCALE GENOMIC DNA]</scope>
</reference>
<proteinExistence type="predicted"/>
<protein>
    <submittedName>
        <fullName evidence="1">Uncharacterized protein</fullName>
    </submittedName>
</protein>
<comment type="caution">
    <text evidence="1">The sequence shown here is derived from an EMBL/GenBank/DDBJ whole genome shotgun (WGS) entry which is preliminary data.</text>
</comment>
<accession>A0A426XQM6</accession>
<dbReference type="EMBL" id="AMZH03018297">
    <property type="protein sequence ID" value="RRT41789.1"/>
    <property type="molecule type" value="Genomic_DNA"/>
</dbReference>
<gene>
    <name evidence="1" type="ORF">B296_00010667</name>
</gene>
<dbReference type="AlphaFoldDB" id="A0A426XQM6"/>
<evidence type="ECO:0000313" key="2">
    <source>
        <dbReference type="Proteomes" id="UP000287651"/>
    </source>
</evidence>
<dbReference type="Proteomes" id="UP000287651">
    <property type="component" value="Unassembled WGS sequence"/>
</dbReference>